<name>A0A448K9W3_9ACTO</name>
<dbReference type="STRING" id="1278298.GCA_000428685_01494"/>
<dbReference type="KEGG" id="asla:NCTC11923_00319"/>
<feature type="region of interest" description="Disordered" evidence="1">
    <location>
        <begin position="1"/>
        <end position="22"/>
    </location>
</feature>
<gene>
    <name evidence="2" type="ORF">NCTC11923_00319</name>
</gene>
<evidence type="ECO:0000313" key="2">
    <source>
        <dbReference type="EMBL" id="VEG73710.1"/>
    </source>
</evidence>
<dbReference type="Proteomes" id="UP000276899">
    <property type="component" value="Chromosome"/>
</dbReference>
<proteinExistence type="predicted"/>
<reference evidence="2 3" key="1">
    <citation type="submission" date="2018-12" db="EMBL/GenBank/DDBJ databases">
        <authorList>
            <consortium name="Pathogen Informatics"/>
        </authorList>
    </citation>
    <scope>NUCLEOTIDE SEQUENCE [LARGE SCALE GENOMIC DNA]</scope>
    <source>
        <strain evidence="2 3">NCTC11923</strain>
    </source>
</reference>
<dbReference type="AlphaFoldDB" id="A0A448K9W3"/>
<organism evidence="2 3">
    <name type="scientific">Actinomyces slackii</name>
    <dbReference type="NCBI Taxonomy" id="52774"/>
    <lineage>
        <taxon>Bacteria</taxon>
        <taxon>Bacillati</taxon>
        <taxon>Actinomycetota</taxon>
        <taxon>Actinomycetes</taxon>
        <taxon>Actinomycetales</taxon>
        <taxon>Actinomycetaceae</taxon>
        <taxon>Actinomyces</taxon>
    </lineage>
</organism>
<sequence>MAMNETTADSGNAGPDGSLVAESEPTGALIEVLPGVLAAYGGIDLEALDGAEVLDVDAARVPDLTGLIAGSLTGVNLVAQGAQSALRARGLVRLAPETHQALRTTAPSSRAGGTLGRWPAGEGGSRSPSGGSPPPARRR</sequence>
<evidence type="ECO:0000313" key="3">
    <source>
        <dbReference type="Proteomes" id="UP000276899"/>
    </source>
</evidence>
<protein>
    <submittedName>
        <fullName evidence="2">Uncharacterized protein</fullName>
    </submittedName>
</protein>
<evidence type="ECO:0000256" key="1">
    <source>
        <dbReference type="SAM" id="MobiDB-lite"/>
    </source>
</evidence>
<feature type="region of interest" description="Disordered" evidence="1">
    <location>
        <begin position="98"/>
        <end position="139"/>
    </location>
</feature>
<keyword evidence="3" id="KW-1185">Reference proteome</keyword>
<feature type="compositionally biased region" description="Polar residues" evidence="1">
    <location>
        <begin position="1"/>
        <end position="10"/>
    </location>
</feature>
<accession>A0A448K9W3</accession>
<dbReference type="EMBL" id="LR134363">
    <property type="protein sequence ID" value="VEG73710.1"/>
    <property type="molecule type" value="Genomic_DNA"/>
</dbReference>